<accession>A0ACC0CPG8</accession>
<comment type="caution">
    <text evidence="1">The sequence shown here is derived from an EMBL/GenBank/DDBJ whole genome shotgun (WGS) entry which is preliminary data.</text>
</comment>
<keyword evidence="2" id="KW-1185">Reference proteome</keyword>
<evidence type="ECO:0000313" key="2">
    <source>
        <dbReference type="Proteomes" id="UP001497680"/>
    </source>
</evidence>
<sequence length="799" mass="91936">MDRRSVSPHNERPEEKHCTFCLDHDTATNPKLCNRCQCWNDLTHMISCTDHQYKEVGIRSYQAWQRVSREVLALASVNFSGLETWSPEDMAKARNCLVCQKLVEGLQRHDAKSKLSYITLLRVFPGEQFLRDLERRQGPWTDKFLVIFCIAYPKGEHGHSTTLEPGVLEIELSYSDRLRGFEDIKLWDRRLVNIEKVKNWMTDCEDHHGEMCNKTLFCRTLPRGFLVVDVLIECIVEPHHDIGDYVALSYQWATATAYEDRDIMLTRKSKEELQTPRSLSACCLPEVIQDSMQFCRDIGQRYLWVDRLCIYQDEIDVDGLRQVQIDGMGAIYWLATVTLVASVDGVGAGLLGASSRPRLNLKNHGWRLINSGMDDNFRKYFAEPSRSDLIESSSWNTRGWTFQERWISRRLIFFCRSHCILNCFYCYHCEETFKDNGTLTQNRDRDMTHGASFGTDVRITKSQLNDSAYTVFALYKEAVSSYGARSLGLVSDILNAFSGVNEFLVENLQTTSLFGLPEKYLFQSLLWFRIDRPSSNPKGNIPKGIPSWSWASGYGPIEYRRFNHHEYGNIVRFWFSENGTVREVIEATCWFDQSDTAVQVGRSVDSELNRYDEDTRQRIDENNLPGQGIHETCPHNPQQAIKHRRITDESRALAAKTPGCLAFNTTVVSIRVRVNEAETATSRRYETAQLTVLDINDDEGARIGYTFSEAFPTGHKLPPIIGEDFRCRAVVIGAYNLARFEKETRVIYGGKELDNEGKWSLVVMIVDRKEHLSSRLAIGVVHPFLWQKVNPIWETIFLV</sequence>
<protein>
    <submittedName>
        <fullName evidence="1">Heterokaryon incompatibility protein-domain-containing protein</fullName>
    </submittedName>
</protein>
<gene>
    <name evidence="1" type="ORF">F4821DRAFT_247628</name>
</gene>
<name>A0ACC0CPG8_9PEZI</name>
<dbReference type="EMBL" id="MU394375">
    <property type="protein sequence ID" value="KAI6082255.1"/>
    <property type="molecule type" value="Genomic_DNA"/>
</dbReference>
<proteinExistence type="predicted"/>
<dbReference type="Proteomes" id="UP001497680">
    <property type="component" value="Unassembled WGS sequence"/>
</dbReference>
<evidence type="ECO:0000313" key="1">
    <source>
        <dbReference type="EMBL" id="KAI6082255.1"/>
    </source>
</evidence>
<reference evidence="1 2" key="1">
    <citation type="journal article" date="2022" name="New Phytol.">
        <title>Ecological generalism drives hyperdiversity of secondary metabolite gene clusters in xylarialean endophytes.</title>
        <authorList>
            <person name="Franco M.E.E."/>
            <person name="Wisecaver J.H."/>
            <person name="Arnold A.E."/>
            <person name="Ju Y.M."/>
            <person name="Slot J.C."/>
            <person name="Ahrendt S."/>
            <person name="Moore L.P."/>
            <person name="Eastman K.E."/>
            <person name="Scott K."/>
            <person name="Konkel Z."/>
            <person name="Mondo S.J."/>
            <person name="Kuo A."/>
            <person name="Hayes R.D."/>
            <person name="Haridas S."/>
            <person name="Andreopoulos B."/>
            <person name="Riley R."/>
            <person name="LaButti K."/>
            <person name="Pangilinan J."/>
            <person name="Lipzen A."/>
            <person name="Amirebrahimi M."/>
            <person name="Yan J."/>
            <person name="Adam C."/>
            <person name="Keymanesh K."/>
            <person name="Ng V."/>
            <person name="Louie K."/>
            <person name="Northen T."/>
            <person name="Drula E."/>
            <person name="Henrissat B."/>
            <person name="Hsieh H.M."/>
            <person name="Youens-Clark K."/>
            <person name="Lutzoni F."/>
            <person name="Miadlikowska J."/>
            <person name="Eastwood D.C."/>
            <person name="Hamelin R.C."/>
            <person name="Grigoriev I.V."/>
            <person name="U'Ren J.M."/>
        </authorList>
    </citation>
    <scope>NUCLEOTIDE SEQUENCE [LARGE SCALE GENOMIC DNA]</scope>
    <source>
        <strain evidence="1 2">ER1909</strain>
    </source>
</reference>
<organism evidence="1 2">
    <name type="scientific">Hypoxylon rubiginosum</name>
    <dbReference type="NCBI Taxonomy" id="110542"/>
    <lineage>
        <taxon>Eukaryota</taxon>
        <taxon>Fungi</taxon>
        <taxon>Dikarya</taxon>
        <taxon>Ascomycota</taxon>
        <taxon>Pezizomycotina</taxon>
        <taxon>Sordariomycetes</taxon>
        <taxon>Xylariomycetidae</taxon>
        <taxon>Xylariales</taxon>
        <taxon>Hypoxylaceae</taxon>
        <taxon>Hypoxylon</taxon>
    </lineage>
</organism>